<dbReference type="RefSeq" id="WP_004351805.1">
    <property type="nucleotide sequence ID" value="NZ_CP072373.1"/>
</dbReference>
<dbReference type="InterPro" id="IPR035907">
    <property type="entry name" value="Hppk_sf"/>
</dbReference>
<dbReference type="EC" id="2.7.6.3" evidence="3"/>
<evidence type="ECO:0000256" key="3">
    <source>
        <dbReference type="ARBA" id="ARBA00013253"/>
    </source>
</evidence>
<dbReference type="GO" id="GO:0003848">
    <property type="term" value="F:2-amino-4-hydroxy-6-hydroxymethyldihydropteridine diphosphokinase activity"/>
    <property type="evidence" value="ECO:0007669"/>
    <property type="project" value="UniProtKB-EC"/>
</dbReference>
<evidence type="ECO:0000256" key="6">
    <source>
        <dbReference type="ARBA" id="ARBA00022741"/>
    </source>
</evidence>
<comment type="similarity">
    <text evidence="2">Belongs to the HPPK family.</text>
</comment>
<dbReference type="AlphaFoldDB" id="A0A379E2V2"/>
<dbReference type="Pfam" id="PF01288">
    <property type="entry name" value="HPPK"/>
    <property type="match status" value="1"/>
</dbReference>
<dbReference type="EMBL" id="UGTM01000001">
    <property type="protein sequence ID" value="SUB87043.1"/>
    <property type="molecule type" value="Genomic_DNA"/>
</dbReference>
<comment type="pathway">
    <text evidence="1">Cofactor biosynthesis; tetrahydrofolate biosynthesis; 2-amino-4-hydroxy-6-hydroxymethyl-7,8-dihydropteridine diphosphate from 7,8-dihydroneopterin triphosphate: step 4/4.</text>
</comment>
<dbReference type="PANTHER" id="PTHR43071">
    <property type="entry name" value="2-AMINO-4-HYDROXY-6-HYDROXYMETHYLDIHYDROPTERIDINE PYROPHOSPHOKINASE"/>
    <property type="match status" value="1"/>
</dbReference>
<proteinExistence type="inferred from homology"/>
<dbReference type="Gene3D" id="3.30.70.560">
    <property type="entry name" value="7,8-Dihydro-6-hydroxymethylpterin-pyrophosphokinase HPPK"/>
    <property type="match status" value="1"/>
</dbReference>
<dbReference type="GO" id="GO:0016301">
    <property type="term" value="F:kinase activity"/>
    <property type="evidence" value="ECO:0007669"/>
    <property type="project" value="UniProtKB-KW"/>
</dbReference>
<dbReference type="InterPro" id="IPR000550">
    <property type="entry name" value="Hppk"/>
</dbReference>
<evidence type="ECO:0000256" key="4">
    <source>
        <dbReference type="ARBA" id="ARBA00016218"/>
    </source>
</evidence>
<dbReference type="UniPathway" id="UPA00077">
    <property type="reaction ID" value="UER00155"/>
</dbReference>
<evidence type="ECO:0000256" key="8">
    <source>
        <dbReference type="ARBA" id="ARBA00022840"/>
    </source>
</evidence>
<dbReference type="OMA" id="MGDSHEN"/>
<evidence type="ECO:0000256" key="12">
    <source>
        <dbReference type="ARBA" id="ARBA00033413"/>
    </source>
</evidence>
<dbReference type="GO" id="GO:0046656">
    <property type="term" value="P:folic acid biosynthetic process"/>
    <property type="evidence" value="ECO:0007669"/>
    <property type="project" value="UniProtKB-KW"/>
</dbReference>
<dbReference type="SUPFAM" id="SSF55083">
    <property type="entry name" value="6-hydroxymethyl-7,8-dihydropterin pyrophosphokinase, HPPK"/>
    <property type="match status" value="1"/>
</dbReference>
<accession>A0A379E2V2</accession>
<evidence type="ECO:0000256" key="7">
    <source>
        <dbReference type="ARBA" id="ARBA00022777"/>
    </source>
</evidence>
<evidence type="ECO:0000256" key="11">
    <source>
        <dbReference type="ARBA" id="ARBA00029766"/>
    </source>
</evidence>
<dbReference type="GO" id="GO:0005524">
    <property type="term" value="F:ATP binding"/>
    <property type="evidence" value="ECO:0007669"/>
    <property type="project" value="UniProtKB-KW"/>
</dbReference>
<evidence type="ECO:0000313" key="15">
    <source>
        <dbReference type="Proteomes" id="UP000255469"/>
    </source>
</evidence>
<evidence type="ECO:0000256" key="5">
    <source>
        <dbReference type="ARBA" id="ARBA00022679"/>
    </source>
</evidence>
<keyword evidence="5" id="KW-0808">Transferase</keyword>
<keyword evidence="7 14" id="KW-0418">Kinase</keyword>
<feature type="domain" description="7,8-dihydro-6-hydroxymethylpterin-pyrophosphokinase" evidence="13">
    <location>
        <begin position="11"/>
        <end position="105"/>
    </location>
</feature>
<evidence type="ECO:0000259" key="13">
    <source>
        <dbReference type="Pfam" id="PF01288"/>
    </source>
</evidence>
<gene>
    <name evidence="14" type="ORF">NCTC13067_00705</name>
</gene>
<evidence type="ECO:0000313" key="14">
    <source>
        <dbReference type="EMBL" id="SUB87043.1"/>
    </source>
</evidence>
<dbReference type="Proteomes" id="UP000255469">
    <property type="component" value="Unassembled WGS sequence"/>
</dbReference>
<name>A0A379E2V2_9BACT</name>
<keyword evidence="6" id="KW-0547">Nucleotide-binding</keyword>
<evidence type="ECO:0000256" key="1">
    <source>
        <dbReference type="ARBA" id="ARBA00005051"/>
    </source>
</evidence>
<dbReference type="PANTHER" id="PTHR43071:SF1">
    <property type="entry name" value="2-AMINO-4-HYDROXY-6-HYDROXYMETHYLDIHYDROPTERIDINE PYROPHOSPHOKINASE"/>
    <property type="match status" value="1"/>
</dbReference>
<evidence type="ECO:0000256" key="2">
    <source>
        <dbReference type="ARBA" id="ARBA00005810"/>
    </source>
</evidence>
<organism evidence="14 15">
    <name type="scientific">Prevotella denticola</name>
    <dbReference type="NCBI Taxonomy" id="28129"/>
    <lineage>
        <taxon>Bacteria</taxon>
        <taxon>Pseudomonadati</taxon>
        <taxon>Bacteroidota</taxon>
        <taxon>Bacteroidia</taxon>
        <taxon>Bacteroidales</taxon>
        <taxon>Prevotellaceae</taxon>
        <taxon>Prevotella</taxon>
    </lineage>
</organism>
<evidence type="ECO:0000256" key="9">
    <source>
        <dbReference type="ARBA" id="ARBA00022909"/>
    </source>
</evidence>
<keyword evidence="8" id="KW-0067">ATP-binding</keyword>
<reference evidence="14 15" key="1">
    <citation type="submission" date="2018-06" db="EMBL/GenBank/DDBJ databases">
        <authorList>
            <consortium name="Pathogen Informatics"/>
            <person name="Doyle S."/>
        </authorList>
    </citation>
    <scope>NUCLEOTIDE SEQUENCE [LARGE SCALE GENOMIC DNA]</scope>
    <source>
        <strain evidence="14 15">NCTC13067</strain>
    </source>
</reference>
<dbReference type="GO" id="GO:0046654">
    <property type="term" value="P:tetrahydrofolate biosynthetic process"/>
    <property type="evidence" value="ECO:0007669"/>
    <property type="project" value="UniProtKB-UniPathway"/>
</dbReference>
<evidence type="ECO:0000256" key="10">
    <source>
        <dbReference type="ARBA" id="ARBA00029409"/>
    </source>
</evidence>
<comment type="function">
    <text evidence="10">Catalyzes the transfer of pyrophosphate from adenosine triphosphate (ATP) to 6-hydroxymethyl-7,8-dihydropterin, an enzymatic step in folate biosynthesis pathway.</text>
</comment>
<protein>
    <recommendedName>
        <fullName evidence="4">2-amino-4-hydroxy-6-hydroxymethyldihydropteridine pyrophosphokinase</fullName>
        <ecNumber evidence="3">2.7.6.3</ecNumber>
    </recommendedName>
    <alternativeName>
        <fullName evidence="11">6-hydroxymethyl-7,8-dihydropterin pyrophosphokinase</fullName>
    </alternativeName>
    <alternativeName>
        <fullName evidence="12">7,8-dihydro-6-hydroxymethylpterin-pyrophosphokinase</fullName>
    </alternativeName>
</protein>
<sequence>MLNFAFSMKIIITLGSNTHQEENVSAAQILLRQCYKDISFSETRWTEPIGIESDKFLNCTGTFETDLPPEKVKQQLKEIERKMGDSHENHQQGKVLIDIDLVQYDGKIVKGIIWLETSEKK</sequence>
<keyword evidence="9" id="KW-0289">Folate biosynthesis</keyword>